<dbReference type="Pfam" id="PF10094">
    <property type="entry name" value="DUF2332"/>
    <property type="match status" value="2"/>
</dbReference>
<dbReference type="KEGG" id="svt:SVTN_29230"/>
<evidence type="ECO:0000313" key="2">
    <source>
        <dbReference type="Proteomes" id="UP000031774"/>
    </source>
</evidence>
<dbReference type="InterPro" id="IPR011200">
    <property type="entry name" value="UCP012608"/>
</dbReference>
<evidence type="ECO:0000313" key="1">
    <source>
        <dbReference type="EMBL" id="AJF70046.1"/>
    </source>
</evidence>
<dbReference type="EMBL" id="CP010407">
    <property type="protein sequence ID" value="AJF70046.1"/>
    <property type="molecule type" value="Genomic_DNA"/>
</dbReference>
<gene>
    <name evidence="1" type="ORF">SVTN_29230</name>
</gene>
<reference evidence="1 2" key="1">
    <citation type="submission" date="2014-12" db="EMBL/GenBank/DDBJ databases">
        <title>Complete genome sequence of Streptomyces vietnamensis strain GIMV4.0001, a genetic manipulable producer of the benzoisochromanequinone antibiotic granaticin.</title>
        <authorList>
            <person name="Deng M.R."/>
            <person name="Guo J."/>
            <person name="Ma L.Y."/>
            <person name="Feng G.D."/>
            <person name="Mo C.Y."/>
            <person name="Zhu H.H."/>
        </authorList>
    </citation>
    <scope>NUCLEOTIDE SEQUENCE [LARGE SCALE GENOMIC DNA]</scope>
    <source>
        <strain evidence="2">GIMV4.0001</strain>
    </source>
</reference>
<keyword evidence="2" id="KW-1185">Reference proteome</keyword>
<accession>A0A0B5IBZ2</accession>
<protein>
    <recommendedName>
        <fullName evidence="3">DUF2332 domain-containing protein</fullName>
    </recommendedName>
</protein>
<dbReference type="HOGENOM" id="CLU_065141_0_0_11"/>
<name>A0A0B5IBZ2_9ACTN</name>
<dbReference type="STRING" id="362257.SVTN_29230"/>
<evidence type="ECO:0008006" key="3">
    <source>
        <dbReference type="Google" id="ProtNLM"/>
    </source>
</evidence>
<proteinExistence type="predicted"/>
<dbReference type="AlphaFoldDB" id="A0A0B5IBZ2"/>
<sequence length="317" mass="35398">MDTADLYRRFAEREAHGHSARYEELAVRVAADEKLIALIEQLPEPKRQPNLLLAAVRHLDGPLRDPEEFTAWVVASWDRVRTTMLGRRTQTNEAGRCATLLPLLAALPQPLALIEVGASAGLCLYPDRYRYRYDDGAAFGPADSPVTLTCRTSGPVPLPERLPEVVWRAGIDLNPLDVRDADDMRWLESLVWPEQTDRADRLRNAVRIARAEPPHLVRGDLNETVRELVSQAPQGATPVVFHSAVLFYLPPEAREAFTETMRGLPARWISNEATSVLPSVASRLPRPAPQDRAVFALALDEQPLAFTGPHGQSLEWF</sequence>
<organism evidence="1 2">
    <name type="scientific">Streptomyces vietnamensis</name>
    <dbReference type="NCBI Taxonomy" id="362257"/>
    <lineage>
        <taxon>Bacteria</taxon>
        <taxon>Bacillati</taxon>
        <taxon>Actinomycetota</taxon>
        <taxon>Actinomycetes</taxon>
        <taxon>Kitasatosporales</taxon>
        <taxon>Streptomycetaceae</taxon>
        <taxon>Streptomyces</taxon>
    </lineage>
</organism>
<dbReference type="Proteomes" id="UP000031774">
    <property type="component" value="Chromosome"/>
</dbReference>
<dbReference type="RefSeq" id="WP_041134350.1">
    <property type="nucleotide sequence ID" value="NZ_CP010407.1"/>
</dbReference>